<feature type="region of interest" description="Disordered" evidence="1">
    <location>
        <begin position="1"/>
        <end position="38"/>
    </location>
</feature>
<dbReference type="PANTHER" id="PTHR43818">
    <property type="entry name" value="BCDNA.GH03377"/>
    <property type="match status" value="1"/>
</dbReference>
<dbReference type="InterPro" id="IPR036291">
    <property type="entry name" value="NAD(P)-bd_dom_sf"/>
</dbReference>
<gene>
    <name evidence="3" type="ORF">EO081_09600</name>
</gene>
<dbReference type="Gene3D" id="3.40.50.720">
    <property type="entry name" value="NAD(P)-binding Rossmann-like Domain"/>
    <property type="match status" value="1"/>
</dbReference>
<dbReference type="Proteomes" id="UP000292347">
    <property type="component" value="Unassembled WGS sequence"/>
</dbReference>
<dbReference type="GO" id="GO:0000166">
    <property type="term" value="F:nucleotide binding"/>
    <property type="evidence" value="ECO:0007669"/>
    <property type="project" value="InterPro"/>
</dbReference>
<dbReference type="InterPro" id="IPR050463">
    <property type="entry name" value="Gfo/Idh/MocA_oxidrdct_glycsds"/>
</dbReference>
<reference evidence="3 4" key="1">
    <citation type="submission" date="2019-01" db="EMBL/GenBank/DDBJ databases">
        <title>Sphingomonas mucosissima sp. nov. and Sphingomonas desiccabilis sp. nov., from biological soil crusts in the Colorado Plateau, USA.</title>
        <authorList>
            <person name="Zhu D."/>
        </authorList>
    </citation>
    <scope>NUCLEOTIDE SEQUENCE [LARGE SCALE GENOMIC DNA]</scope>
    <source>
        <strain evidence="3 4">CP1D</strain>
    </source>
</reference>
<dbReference type="EMBL" id="SDPT01000002">
    <property type="protein sequence ID" value="RXZ31490.1"/>
    <property type="molecule type" value="Genomic_DNA"/>
</dbReference>
<dbReference type="OrthoDB" id="9813657at2"/>
<accession>A0A4Q2IST0</accession>
<evidence type="ECO:0000259" key="2">
    <source>
        <dbReference type="Pfam" id="PF01408"/>
    </source>
</evidence>
<proteinExistence type="predicted"/>
<keyword evidence="4" id="KW-1185">Reference proteome</keyword>
<dbReference type="Gene3D" id="3.30.360.10">
    <property type="entry name" value="Dihydrodipicolinate Reductase, domain 2"/>
    <property type="match status" value="1"/>
</dbReference>
<organism evidence="3 4">
    <name type="scientific">Sphingomonas desiccabilis</name>
    <dbReference type="NCBI Taxonomy" id="429134"/>
    <lineage>
        <taxon>Bacteria</taxon>
        <taxon>Pseudomonadati</taxon>
        <taxon>Pseudomonadota</taxon>
        <taxon>Alphaproteobacteria</taxon>
        <taxon>Sphingomonadales</taxon>
        <taxon>Sphingomonadaceae</taxon>
        <taxon>Sphingomonas</taxon>
    </lineage>
</organism>
<sequence>MSELSTRARPSGHARGAERNADLNTALHPKGTSGTAGRTDAGAVRIALAGIGKIARDQHIPHIAANPGFELVAAVTGHTPPEGVPGFRTITEMMQAVPDVHAISICTPPRGRLALIEEALEHGLDVMIEKPPAATLSEAEDFVRLAREAGRVLFTTWHSREAAGVEPARAWLAEREIRRVEVNWKEDVRVWHPGQAWIWEPGIGVFDPGINALSVITQILPRPLLLQDAALRFPSNRPAPIAADLTFTDTAGVPVDVFFDFDQRGPQTWDVDVETDRGHLKLSMGASKMFVDGVEQDVGDEPEYARLYRRFAELLDKRESDVDLSPFRHVADAFLLGRRSEVGAFEE</sequence>
<evidence type="ECO:0000313" key="4">
    <source>
        <dbReference type="Proteomes" id="UP000292347"/>
    </source>
</evidence>
<dbReference type="InterPro" id="IPR000683">
    <property type="entry name" value="Gfo/Idh/MocA-like_OxRdtase_N"/>
</dbReference>
<evidence type="ECO:0000256" key="1">
    <source>
        <dbReference type="SAM" id="MobiDB-lite"/>
    </source>
</evidence>
<feature type="domain" description="Gfo/Idh/MocA-like oxidoreductase N-terminal" evidence="2">
    <location>
        <begin position="44"/>
        <end position="154"/>
    </location>
</feature>
<comment type="caution">
    <text evidence="3">The sequence shown here is derived from an EMBL/GenBank/DDBJ whole genome shotgun (WGS) entry which is preliminary data.</text>
</comment>
<dbReference type="PANTHER" id="PTHR43818:SF7">
    <property type="entry name" value="DEHYDROGENASE"/>
    <property type="match status" value="1"/>
</dbReference>
<name>A0A4Q2IST0_9SPHN</name>
<dbReference type="AlphaFoldDB" id="A0A4Q2IST0"/>
<evidence type="ECO:0000313" key="3">
    <source>
        <dbReference type="EMBL" id="RXZ31490.1"/>
    </source>
</evidence>
<dbReference type="SUPFAM" id="SSF51735">
    <property type="entry name" value="NAD(P)-binding Rossmann-fold domains"/>
    <property type="match status" value="1"/>
</dbReference>
<protein>
    <submittedName>
        <fullName evidence="3">Gfo/Idh/MocA family oxidoreductase</fullName>
    </submittedName>
</protein>
<dbReference type="Pfam" id="PF01408">
    <property type="entry name" value="GFO_IDH_MocA"/>
    <property type="match status" value="1"/>
</dbReference>